<dbReference type="Proteomes" id="UP000663760">
    <property type="component" value="Chromosome 12"/>
</dbReference>
<accession>A0A7I8L7J2</accession>
<dbReference type="AlphaFoldDB" id="A0A7I8L7J2"/>
<gene>
    <name evidence="1" type="ORF">SI8410_12016508</name>
</gene>
<dbReference type="EMBL" id="LR746275">
    <property type="protein sequence ID" value="CAA7405830.1"/>
    <property type="molecule type" value="Genomic_DNA"/>
</dbReference>
<keyword evidence="2" id="KW-1185">Reference proteome</keyword>
<organism evidence="1 2">
    <name type="scientific">Spirodela intermedia</name>
    <name type="common">Intermediate duckweed</name>
    <dbReference type="NCBI Taxonomy" id="51605"/>
    <lineage>
        <taxon>Eukaryota</taxon>
        <taxon>Viridiplantae</taxon>
        <taxon>Streptophyta</taxon>
        <taxon>Embryophyta</taxon>
        <taxon>Tracheophyta</taxon>
        <taxon>Spermatophyta</taxon>
        <taxon>Magnoliopsida</taxon>
        <taxon>Liliopsida</taxon>
        <taxon>Araceae</taxon>
        <taxon>Lemnoideae</taxon>
        <taxon>Spirodela</taxon>
    </lineage>
</organism>
<name>A0A7I8L7J2_SPIIN</name>
<protein>
    <submittedName>
        <fullName evidence="1">Uncharacterized protein</fullName>
    </submittedName>
</protein>
<sequence length="56" mass="6297">MGHQIIFGDYHLVEQKNGNFVALYGCHPMERSWMEVGRGASSSSPRSKRRLFIASG</sequence>
<reference evidence="1" key="1">
    <citation type="submission" date="2020-02" db="EMBL/GenBank/DDBJ databases">
        <authorList>
            <person name="Scholz U."/>
            <person name="Mascher M."/>
            <person name="Fiebig A."/>
        </authorList>
    </citation>
    <scope>NUCLEOTIDE SEQUENCE</scope>
</reference>
<evidence type="ECO:0000313" key="2">
    <source>
        <dbReference type="Proteomes" id="UP000663760"/>
    </source>
</evidence>
<proteinExistence type="predicted"/>
<evidence type="ECO:0000313" key="1">
    <source>
        <dbReference type="EMBL" id="CAA7405830.1"/>
    </source>
</evidence>